<dbReference type="InterPro" id="IPR012495">
    <property type="entry name" value="TadE-like_dom"/>
</dbReference>
<organism evidence="3 4">
    <name type="scientific">Paraburkholderia fungorum</name>
    <dbReference type="NCBI Taxonomy" id="134537"/>
    <lineage>
        <taxon>Bacteria</taxon>
        <taxon>Pseudomonadati</taxon>
        <taxon>Pseudomonadota</taxon>
        <taxon>Betaproteobacteria</taxon>
        <taxon>Burkholderiales</taxon>
        <taxon>Burkholderiaceae</taxon>
        <taxon>Paraburkholderia</taxon>
    </lineage>
</organism>
<evidence type="ECO:0000313" key="3">
    <source>
        <dbReference type="EMBL" id="SDR41480.1"/>
    </source>
</evidence>
<gene>
    <name evidence="3" type="ORF">SAMN05443245_5717</name>
</gene>
<sequence>MKRKNQHGGAAVEFALVLPILLALLFGTVQFGWLVNNYLTLTNAASLGARLLASERGYAKPYTDTQQAILSSTASLTSALTITMSVGGSTCSSDSTCAAALGTSTVAPTAGTQAKISLGYSFSPIFSGTLFNLKSIMPTSLSANMSEIVQ</sequence>
<evidence type="ECO:0000259" key="2">
    <source>
        <dbReference type="Pfam" id="PF07811"/>
    </source>
</evidence>
<keyword evidence="1" id="KW-0472">Membrane</keyword>
<dbReference type="AlphaFoldDB" id="A0A1H1IV69"/>
<dbReference type="RefSeq" id="WP_074770738.1">
    <property type="nucleotide sequence ID" value="NZ_FNKP01000002.1"/>
</dbReference>
<protein>
    <submittedName>
        <fullName evidence="3">Flp pilus assembly protein TadG</fullName>
    </submittedName>
</protein>
<proteinExistence type="predicted"/>
<keyword evidence="1" id="KW-0812">Transmembrane</keyword>
<dbReference type="OrthoDB" id="9100899at2"/>
<evidence type="ECO:0000313" key="4">
    <source>
        <dbReference type="Proteomes" id="UP000183487"/>
    </source>
</evidence>
<dbReference type="Pfam" id="PF07811">
    <property type="entry name" value="TadE"/>
    <property type="match status" value="1"/>
</dbReference>
<evidence type="ECO:0000256" key="1">
    <source>
        <dbReference type="SAM" id="Phobius"/>
    </source>
</evidence>
<dbReference type="EMBL" id="FNKP01000002">
    <property type="protein sequence ID" value="SDR41480.1"/>
    <property type="molecule type" value="Genomic_DNA"/>
</dbReference>
<name>A0A1H1IV69_9BURK</name>
<accession>A0A1H1IV69</accession>
<feature type="domain" description="TadE-like" evidence="2">
    <location>
        <begin position="8"/>
        <end position="50"/>
    </location>
</feature>
<feature type="transmembrane region" description="Helical" evidence="1">
    <location>
        <begin position="12"/>
        <end position="33"/>
    </location>
</feature>
<reference evidence="4" key="1">
    <citation type="submission" date="2016-10" db="EMBL/GenBank/DDBJ databases">
        <authorList>
            <person name="Varghese N."/>
        </authorList>
    </citation>
    <scope>NUCLEOTIDE SEQUENCE [LARGE SCALE GENOMIC DNA]</scope>
    <source>
        <strain evidence="4">GAS106B</strain>
    </source>
</reference>
<dbReference type="Proteomes" id="UP000183487">
    <property type="component" value="Unassembled WGS sequence"/>
</dbReference>
<keyword evidence="4" id="KW-1185">Reference proteome</keyword>
<keyword evidence="1" id="KW-1133">Transmembrane helix</keyword>